<reference evidence="4" key="2">
    <citation type="submission" date="2023-05" db="EMBL/GenBank/DDBJ databases">
        <authorList>
            <consortium name="Lawrence Berkeley National Laboratory"/>
            <person name="Steindorff A."/>
            <person name="Hensen N."/>
            <person name="Bonometti L."/>
            <person name="Westerberg I."/>
            <person name="Brannstrom I.O."/>
            <person name="Guillou S."/>
            <person name="Cros-Aarteil S."/>
            <person name="Calhoun S."/>
            <person name="Haridas S."/>
            <person name="Kuo A."/>
            <person name="Mondo S."/>
            <person name="Pangilinan J."/>
            <person name="Riley R."/>
            <person name="Labutti K."/>
            <person name="Andreopoulos B."/>
            <person name="Lipzen A."/>
            <person name="Chen C."/>
            <person name="Yanf M."/>
            <person name="Daum C."/>
            <person name="Ng V."/>
            <person name="Clum A."/>
            <person name="Ohm R."/>
            <person name="Martin F."/>
            <person name="Silar P."/>
            <person name="Natvig D."/>
            <person name="Lalanne C."/>
            <person name="Gautier V."/>
            <person name="Ament-Velasquez S.L."/>
            <person name="Kruys A."/>
            <person name="Hutchinson M.I."/>
            <person name="Powell A.J."/>
            <person name="Barry K."/>
            <person name="Miller A.N."/>
            <person name="Grigoriev I.V."/>
            <person name="Debuchy R."/>
            <person name="Gladieux P."/>
            <person name="Thoren M.H."/>
            <person name="Johannesson H."/>
        </authorList>
    </citation>
    <scope>NUCLEOTIDE SEQUENCE</scope>
    <source>
        <strain evidence="4">PSN243</strain>
    </source>
</reference>
<name>A0AAV9GH51_9PEZI</name>
<sequence length="307" mass="33984">MPNPTSPLLLLLATTASCYTDIRHKRFMIKNIDPIVFPGQYKSHMHSFYGSDVVTKDLPTTKQLQQGCPSGENPNDLSVYWAPTLFYVNGTNHHIEVNPGMFSTYYENIDKAEIPFPENFFAIAGNASAKSQADVDEKLTGITWWCENGPEDRQNRPRAAMPRVTCSGNIQAILRFPDCVDTRDIKKYGYAAANGGRCGGGMKRIPQLRFSIRYNVRSLIPGGWNGVPPLKLACGEIGDGYCLHGDFINGWFDDAQQNLLKATSRNQWMRVDGAKGQGKAGASCKPKDAEPGMGTSDYHESLKMMGM</sequence>
<evidence type="ECO:0000313" key="4">
    <source>
        <dbReference type="EMBL" id="KAK4446668.1"/>
    </source>
</evidence>
<keyword evidence="5" id="KW-1185">Reference proteome</keyword>
<accession>A0AAV9GH51</accession>
<evidence type="ECO:0000256" key="1">
    <source>
        <dbReference type="SAM" id="MobiDB-lite"/>
    </source>
</evidence>
<protein>
    <recommendedName>
        <fullName evidence="3">DUF1996 domain-containing protein</fullName>
    </recommendedName>
</protein>
<keyword evidence="2" id="KW-0732">Signal</keyword>
<evidence type="ECO:0000313" key="5">
    <source>
        <dbReference type="Proteomes" id="UP001321760"/>
    </source>
</evidence>
<proteinExistence type="predicted"/>
<dbReference type="InterPro" id="IPR018535">
    <property type="entry name" value="DUF1996"/>
</dbReference>
<dbReference type="EMBL" id="MU865955">
    <property type="protein sequence ID" value="KAK4446668.1"/>
    <property type="molecule type" value="Genomic_DNA"/>
</dbReference>
<evidence type="ECO:0000259" key="3">
    <source>
        <dbReference type="Pfam" id="PF09362"/>
    </source>
</evidence>
<evidence type="ECO:0000256" key="2">
    <source>
        <dbReference type="SAM" id="SignalP"/>
    </source>
</evidence>
<dbReference type="Proteomes" id="UP001321760">
    <property type="component" value="Unassembled WGS sequence"/>
</dbReference>
<feature type="chain" id="PRO_5043843942" description="DUF1996 domain-containing protein" evidence="2">
    <location>
        <begin position="19"/>
        <end position="307"/>
    </location>
</feature>
<dbReference type="PANTHER" id="PTHR43662">
    <property type="match status" value="1"/>
</dbReference>
<gene>
    <name evidence="4" type="ORF">QBC34DRAFT_469169</name>
</gene>
<reference evidence="4" key="1">
    <citation type="journal article" date="2023" name="Mol. Phylogenet. Evol.">
        <title>Genome-scale phylogeny and comparative genomics of the fungal order Sordariales.</title>
        <authorList>
            <person name="Hensen N."/>
            <person name="Bonometti L."/>
            <person name="Westerberg I."/>
            <person name="Brannstrom I.O."/>
            <person name="Guillou S."/>
            <person name="Cros-Aarteil S."/>
            <person name="Calhoun S."/>
            <person name="Haridas S."/>
            <person name="Kuo A."/>
            <person name="Mondo S."/>
            <person name="Pangilinan J."/>
            <person name="Riley R."/>
            <person name="LaButti K."/>
            <person name="Andreopoulos B."/>
            <person name="Lipzen A."/>
            <person name="Chen C."/>
            <person name="Yan M."/>
            <person name="Daum C."/>
            <person name="Ng V."/>
            <person name="Clum A."/>
            <person name="Steindorff A."/>
            <person name="Ohm R.A."/>
            <person name="Martin F."/>
            <person name="Silar P."/>
            <person name="Natvig D.O."/>
            <person name="Lalanne C."/>
            <person name="Gautier V."/>
            <person name="Ament-Velasquez S.L."/>
            <person name="Kruys A."/>
            <person name="Hutchinson M.I."/>
            <person name="Powell A.J."/>
            <person name="Barry K."/>
            <person name="Miller A.N."/>
            <person name="Grigoriev I.V."/>
            <person name="Debuchy R."/>
            <person name="Gladieux P."/>
            <person name="Hiltunen Thoren M."/>
            <person name="Johannesson H."/>
        </authorList>
    </citation>
    <scope>NUCLEOTIDE SEQUENCE</scope>
    <source>
        <strain evidence="4">PSN243</strain>
    </source>
</reference>
<comment type="caution">
    <text evidence="4">The sequence shown here is derived from an EMBL/GenBank/DDBJ whole genome shotgun (WGS) entry which is preliminary data.</text>
</comment>
<dbReference type="PANTHER" id="PTHR43662:SF12">
    <property type="entry name" value="DUF1996 DOMAIN-CONTAINING PROTEIN-RELATED"/>
    <property type="match status" value="1"/>
</dbReference>
<organism evidence="4 5">
    <name type="scientific">Podospora aff. communis PSN243</name>
    <dbReference type="NCBI Taxonomy" id="3040156"/>
    <lineage>
        <taxon>Eukaryota</taxon>
        <taxon>Fungi</taxon>
        <taxon>Dikarya</taxon>
        <taxon>Ascomycota</taxon>
        <taxon>Pezizomycotina</taxon>
        <taxon>Sordariomycetes</taxon>
        <taxon>Sordariomycetidae</taxon>
        <taxon>Sordariales</taxon>
        <taxon>Podosporaceae</taxon>
        <taxon>Podospora</taxon>
    </lineage>
</organism>
<dbReference type="Pfam" id="PF09362">
    <property type="entry name" value="DUF1996"/>
    <property type="match status" value="1"/>
</dbReference>
<feature type="domain" description="DUF1996" evidence="3">
    <location>
        <begin position="33"/>
        <end position="251"/>
    </location>
</feature>
<feature type="signal peptide" evidence="2">
    <location>
        <begin position="1"/>
        <end position="18"/>
    </location>
</feature>
<dbReference type="AlphaFoldDB" id="A0AAV9GH51"/>
<feature type="region of interest" description="Disordered" evidence="1">
    <location>
        <begin position="275"/>
        <end position="297"/>
    </location>
</feature>